<keyword evidence="3" id="KW-1003">Cell membrane</keyword>
<evidence type="ECO:0000256" key="7">
    <source>
        <dbReference type="ARBA" id="ARBA00023136"/>
    </source>
</evidence>
<reference evidence="10 11" key="2">
    <citation type="journal article" date="2013" name="Plant Physiol.">
        <title>A Nostoc punctiforme Sugar Transporter Necessary to Establish a Cyanobacterium-Plant Symbiosis.</title>
        <authorList>
            <person name="Ekman M."/>
            <person name="Picossi S."/>
            <person name="Campbell E.L."/>
            <person name="Meeks J.C."/>
            <person name="Flores E."/>
        </authorList>
    </citation>
    <scope>NUCLEOTIDE SEQUENCE [LARGE SCALE GENOMIC DNA]</scope>
    <source>
        <strain evidence="11">ATCC 29133 / PCC 73102</strain>
    </source>
</reference>
<keyword evidence="11" id="KW-1185">Reference proteome</keyword>
<feature type="transmembrane region" description="Helical" evidence="9">
    <location>
        <begin position="21"/>
        <end position="43"/>
    </location>
</feature>
<proteinExistence type="inferred from homology"/>
<sequence length="298" mass="34139">MKTKTKNWFRLAFQLRGSVILAIYQRVIGFGIFSFIISILYYFKLPVSQPILGSIIPSIVLGLLLVFRTNTSYERFWEGRRLWGNLVNDARNMAWQIGAILNEVEPEDQAKRIAVMRLVTALIVACKLHLRSEPVSSELEELVSQSQYLQLKKIKKPPLQIVFWIADYLQQQYQRGNAVLHYGHVIFLQTTVKSLMESLGHCERILRTPLPLAYSIHLKQLLLIYCLLLPFQLVKDLGWGTGPFVSLISFTLLGIEEIGIEIENPFGSDTNDLPLDAICNTIKYDIGCYWTSKNIEMS</sequence>
<dbReference type="OrthoDB" id="445589at2"/>
<evidence type="ECO:0000256" key="1">
    <source>
        <dbReference type="ARBA" id="ARBA00004651"/>
    </source>
</evidence>
<dbReference type="EnsemblBacteria" id="ACC81197">
    <property type="protein sequence ID" value="ACC81197"/>
    <property type="gene ID" value="Npun_R2643"/>
</dbReference>
<dbReference type="HOGENOM" id="CLU_029790_4_1_3"/>
<gene>
    <name evidence="10" type="ordered locus">Npun_R2643</name>
</gene>
<comment type="subcellular location">
    <subcellularLocation>
        <location evidence="1">Cell membrane</location>
        <topology evidence="1">Multi-pass membrane protein</topology>
    </subcellularLocation>
</comment>
<evidence type="ECO:0000256" key="8">
    <source>
        <dbReference type="ARBA" id="ARBA00034708"/>
    </source>
</evidence>
<evidence type="ECO:0000256" key="4">
    <source>
        <dbReference type="ARBA" id="ARBA00022692"/>
    </source>
</evidence>
<dbReference type="AlphaFoldDB" id="B2ITG6"/>
<protein>
    <recommendedName>
        <fullName evidence="12">Bestrophin, RFP-TM, chloride channel</fullName>
    </recommendedName>
</protein>
<evidence type="ECO:0000256" key="5">
    <source>
        <dbReference type="ARBA" id="ARBA00022989"/>
    </source>
</evidence>
<dbReference type="PhylomeDB" id="B2ITG6"/>
<dbReference type="GO" id="GO:0005886">
    <property type="term" value="C:plasma membrane"/>
    <property type="evidence" value="ECO:0007669"/>
    <property type="project" value="UniProtKB-SubCell"/>
</dbReference>
<keyword evidence="7 9" id="KW-0472">Membrane</keyword>
<reference evidence="11" key="1">
    <citation type="submission" date="2008-04" db="EMBL/GenBank/DDBJ databases">
        <title>Complete sequence of chromosome of Nostoc punctiforme ATCC 29133.</title>
        <authorList>
            <consortium name="US DOE Joint Genome Institute"/>
            <person name="Copeland A."/>
            <person name="Lucas S."/>
            <person name="Lapidus A."/>
            <person name="Glavina del Rio T."/>
            <person name="Dalin E."/>
            <person name="Tice H."/>
            <person name="Pitluck S."/>
            <person name="Chain P."/>
            <person name="Malfatti S."/>
            <person name="Shin M."/>
            <person name="Vergez L."/>
            <person name="Schmutz J."/>
            <person name="Larimer F."/>
            <person name="Land M."/>
            <person name="Hauser L."/>
            <person name="Kyrpides N."/>
            <person name="Kim E."/>
            <person name="Meeks J.C."/>
            <person name="Elhai J."/>
            <person name="Campbell E.L."/>
            <person name="Thiel T."/>
            <person name="Longmire J."/>
            <person name="Potts M."/>
            <person name="Atlas R."/>
        </authorList>
    </citation>
    <scope>NUCLEOTIDE SEQUENCE [LARGE SCALE GENOMIC DNA]</scope>
    <source>
        <strain evidence="11">ATCC 29133 / PCC 73102</strain>
    </source>
</reference>
<feature type="transmembrane region" description="Helical" evidence="9">
    <location>
        <begin position="49"/>
        <end position="67"/>
    </location>
</feature>
<evidence type="ECO:0000256" key="2">
    <source>
        <dbReference type="ARBA" id="ARBA00022448"/>
    </source>
</evidence>
<dbReference type="RefSeq" id="WP_012409191.1">
    <property type="nucleotide sequence ID" value="NC_010628.1"/>
</dbReference>
<dbReference type="PANTHER" id="PTHR33281:SF19">
    <property type="entry name" value="VOLTAGE-DEPENDENT ANION CHANNEL-FORMING PROTEIN YNEE"/>
    <property type="match status" value="1"/>
</dbReference>
<evidence type="ECO:0000313" key="11">
    <source>
        <dbReference type="Proteomes" id="UP000001191"/>
    </source>
</evidence>
<comment type="similarity">
    <text evidence="8">Belongs to the anion channel-forming bestrophin (TC 1.A.46) family.</text>
</comment>
<evidence type="ECO:0000256" key="9">
    <source>
        <dbReference type="SAM" id="Phobius"/>
    </source>
</evidence>
<dbReference type="EMBL" id="CP001037">
    <property type="protein sequence ID" value="ACC81197.1"/>
    <property type="molecule type" value="Genomic_DNA"/>
</dbReference>
<evidence type="ECO:0008006" key="12">
    <source>
        <dbReference type="Google" id="ProtNLM"/>
    </source>
</evidence>
<dbReference type="Proteomes" id="UP000001191">
    <property type="component" value="Chromosome"/>
</dbReference>
<evidence type="ECO:0000256" key="6">
    <source>
        <dbReference type="ARBA" id="ARBA00023065"/>
    </source>
</evidence>
<dbReference type="KEGG" id="npu:Npun_R2643"/>
<keyword evidence="5 9" id="KW-1133">Transmembrane helix</keyword>
<organism evidence="10 11">
    <name type="scientific">Nostoc punctiforme (strain ATCC 29133 / PCC 73102)</name>
    <dbReference type="NCBI Taxonomy" id="63737"/>
    <lineage>
        <taxon>Bacteria</taxon>
        <taxon>Bacillati</taxon>
        <taxon>Cyanobacteriota</taxon>
        <taxon>Cyanophyceae</taxon>
        <taxon>Nostocales</taxon>
        <taxon>Nostocaceae</taxon>
        <taxon>Nostoc</taxon>
    </lineage>
</organism>
<keyword evidence="2" id="KW-0813">Transport</keyword>
<name>B2ITG6_NOSP7</name>
<dbReference type="Pfam" id="PF25539">
    <property type="entry name" value="Bestrophin_2"/>
    <property type="match status" value="1"/>
</dbReference>
<accession>B2ITG6</accession>
<dbReference type="InterPro" id="IPR044669">
    <property type="entry name" value="YneE/VCCN1/2-like"/>
</dbReference>
<evidence type="ECO:0000256" key="3">
    <source>
        <dbReference type="ARBA" id="ARBA00022475"/>
    </source>
</evidence>
<dbReference type="eggNOG" id="COG3781">
    <property type="taxonomic scope" value="Bacteria"/>
</dbReference>
<keyword evidence="4 9" id="KW-0812">Transmembrane</keyword>
<keyword evidence="6" id="KW-0406">Ion transport</keyword>
<dbReference type="GO" id="GO:0005254">
    <property type="term" value="F:chloride channel activity"/>
    <property type="evidence" value="ECO:0007669"/>
    <property type="project" value="InterPro"/>
</dbReference>
<dbReference type="STRING" id="63737.Npun_R2643"/>
<evidence type="ECO:0000313" key="10">
    <source>
        <dbReference type="EMBL" id="ACC81197.1"/>
    </source>
</evidence>
<dbReference type="PANTHER" id="PTHR33281">
    <property type="entry name" value="UPF0187 PROTEIN YNEE"/>
    <property type="match status" value="1"/>
</dbReference>